<keyword evidence="2" id="KW-1185">Reference proteome</keyword>
<dbReference type="Proteomes" id="UP001153321">
    <property type="component" value="Chromosome 11"/>
</dbReference>
<evidence type="ECO:0000313" key="1">
    <source>
        <dbReference type="EMBL" id="CAH1635789.1"/>
    </source>
</evidence>
<dbReference type="EMBL" id="LR824542">
    <property type="protein sequence ID" value="CAH1635789.1"/>
    <property type="molecule type" value="Genomic_DNA"/>
</dbReference>
<sequence>MSLNRESFNIKAYYRRTVEKNFPPPSSESSLTIKKLIRGFSVVAPEVAVPGKTTAILVTLHGRAGDETLDPLNVTVRLETQDANNEVKQLIAASQMIMAVELLLIADTFGLVLNTEKYSKPHS</sequence>
<proteinExistence type="predicted"/>
<name>A0A9P0HYG1_SPOLI</name>
<evidence type="ECO:0000313" key="2">
    <source>
        <dbReference type="Proteomes" id="UP001153321"/>
    </source>
</evidence>
<dbReference type="AlphaFoldDB" id="A0A9P0HYG1"/>
<accession>A0A9P0HYG1</accession>
<protein>
    <submittedName>
        <fullName evidence="1">Uncharacterized protein</fullName>
    </submittedName>
</protein>
<organism evidence="1 2">
    <name type="scientific">Spodoptera littoralis</name>
    <name type="common">Egyptian cotton leafworm</name>
    <dbReference type="NCBI Taxonomy" id="7109"/>
    <lineage>
        <taxon>Eukaryota</taxon>
        <taxon>Metazoa</taxon>
        <taxon>Ecdysozoa</taxon>
        <taxon>Arthropoda</taxon>
        <taxon>Hexapoda</taxon>
        <taxon>Insecta</taxon>
        <taxon>Pterygota</taxon>
        <taxon>Neoptera</taxon>
        <taxon>Endopterygota</taxon>
        <taxon>Lepidoptera</taxon>
        <taxon>Glossata</taxon>
        <taxon>Ditrysia</taxon>
        <taxon>Noctuoidea</taxon>
        <taxon>Noctuidae</taxon>
        <taxon>Amphipyrinae</taxon>
        <taxon>Spodoptera</taxon>
    </lineage>
</organism>
<reference evidence="1" key="1">
    <citation type="submission" date="2022-02" db="EMBL/GenBank/DDBJ databases">
        <authorList>
            <person name="King R."/>
        </authorList>
    </citation>
    <scope>NUCLEOTIDE SEQUENCE</scope>
</reference>
<gene>
    <name evidence="1" type="ORF">SPLIT_LOCUS1151</name>
</gene>